<dbReference type="Proteomes" id="UP000006911">
    <property type="component" value="Unassembled WGS sequence"/>
</dbReference>
<organism evidence="1 2">
    <name type="scientific">Tuber melanosporum (strain Mel28)</name>
    <name type="common">Perigord black truffle</name>
    <dbReference type="NCBI Taxonomy" id="656061"/>
    <lineage>
        <taxon>Eukaryota</taxon>
        <taxon>Fungi</taxon>
        <taxon>Dikarya</taxon>
        <taxon>Ascomycota</taxon>
        <taxon>Pezizomycotina</taxon>
        <taxon>Pezizomycetes</taxon>
        <taxon>Pezizales</taxon>
        <taxon>Tuberaceae</taxon>
        <taxon>Tuber</taxon>
    </lineage>
</organism>
<sequence>MSEVIASPLPPPIPRSRSQVCAFVSYADELVRACAAVTTCMLCRRRNRDRFNPGVRWRTDNFSVGRRDAQYHGGDSYRACPGLQLHRYRMIRGRGRGEGGRELPSAHRSVPYRYCHSHPQLGTDIATGTDTRITQKAVISDKLHHRIGKRIS</sequence>
<dbReference type="InParanoid" id="D5GFQ1"/>
<dbReference type="GeneID" id="9181757"/>
<dbReference type="HOGENOM" id="CLU_1723655_0_0_1"/>
<accession>D5GFQ1</accession>
<dbReference type="EMBL" id="FN430220">
    <property type="protein sequence ID" value="CAZ83344.1"/>
    <property type="molecule type" value="Genomic_DNA"/>
</dbReference>
<keyword evidence="2" id="KW-1185">Reference proteome</keyword>
<protein>
    <submittedName>
        <fullName evidence="1">(Perigord truffle) hypothetical protein</fullName>
    </submittedName>
</protein>
<gene>
    <name evidence="1" type="ORF">GSTUM_00007004001</name>
</gene>
<dbReference type="RefSeq" id="XP_002839153.1">
    <property type="nucleotide sequence ID" value="XM_002839107.1"/>
</dbReference>
<dbReference type="KEGG" id="tml:GSTUM_00007004001"/>
<reference evidence="1 2" key="1">
    <citation type="journal article" date="2010" name="Nature">
        <title>Perigord black truffle genome uncovers evolutionary origins and mechanisms of symbiosis.</title>
        <authorList>
            <person name="Martin F."/>
            <person name="Kohler A."/>
            <person name="Murat C."/>
            <person name="Balestrini R."/>
            <person name="Coutinho P.M."/>
            <person name="Jaillon O."/>
            <person name="Montanini B."/>
            <person name="Morin E."/>
            <person name="Noel B."/>
            <person name="Percudani R."/>
            <person name="Porcel B."/>
            <person name="Rubini A."/>
            <person name="Amicucci A."/>
            <person name="Amselem J."/>
            <person name="Anthouard V."/>
            <person name="Arcioni S."/>
            <person name="Artiguenave F."/>
            <person name="Aury J.M."/>
            <person name="Ballario P."/>
            <person name="Bolchi A."/>
            <person name="Brenna A."/>
            <person name="Brun A."/>
            <person name="Buee M."/>
            <person name="Cantarel B."/>
            <person name="Chevalier G."/>
            <person name="Couloux A."/>
            <person name="Da Silva C."/>
            <person name="Denoeud F."/>
            <person name="Duplessis S."/>
            <person name="Ghignone S."/>
            <person name="Hilselberger B."/>
            <person name="Iotti M."/>
            <person name="Marcais B."/>
            <person name="Mello A."/>
            <person name="Miranda M."/>
            <person name="Pacioni G."/>
            <person name="Quesneville H."/>
            <person name="Riccioni C."/>
            <person name="Ruotolo R."/>
            <person name="Splivallo R."/>
            <person name="Stocchi V."/>
            <person name="Tisserant E."/>
            <person name="Viscomi A.R."/>
            <person name="Zambonelli A."/>
            <person name="Zampieri E."/>
            <person name="Henrissat B."/>
            <person name="Lebrun M.H."/>
            <person name="Paolocci F."/>
            <person name="Bonfante P."/>
            <person name="Ottonello S."/>
            <person name="Wincker P."/>
        </authorList>
    </citation>
    <scope>NUCLEOTIDE SEQUENCE [LARGE SCALE GENOMIC DNA]</scope>
    <source>
        <strain evidence="1 2">Mel28</strain>
    </source>
</reference>
<dbReference type="AlphaFoldDB" id="D5GFQ1"/>
<evidence type="ECO:0000313" key="2">
    <source>
        <dbReference type="Proteomes" id="UP000006911"/>
    </source>
</evidence>
<name>D5GFQ1_TUBMM</name>
<evidence type="ECO:0000313" key="1">
    <source>
        <dbReference type="EMBL" id="CAZ83344.1"/>
    </source>
</evidence>
<proteinExistence type="predicted"/>